<evidence type="ECO:0000313" key="1">
    <source>
        <dbReference type="EMBL" id="KAG8064976.1"/>
    </source>
</evidence>
<proteinExistence type="predicted"/>
<gene>
    <name evidence="1" type="ORF">GUJ93_ZPchr0004g38535</name>
</gene>
<organism evidence="1 2">
    <name type="scientific">Zizania palustris</name>
    <name type="common">Northern wild rice</name>
    <dbReference type="NCBI Taxonomy" id="103762"/>
    <lineage>
        <taxon>Eukaryota</taxon>
        <taxon>Viridiplantae</taxon>
        <taxon>Streptophyta</taxon>
        <taxon>Embryophyta</taxon>
        <taxon>Tracheophyta</taxon>
        <taxon>Spermatophyta</taxon>
        <taxon>Magnoliopsida</taxon>
        <taxon>Liliopsida</taxon>
        <taxon>Poales</taxon>
        <taxon>Poaceae</taxon>
        <taxon>BOP clade</taxon>
        <taxon>Oryzoideae</taxon>
        <taxon>Oryzeae</taxon>
        <taxon>Zizaniinae</taxon>
        <taxon>Zizania</taxon>
    </lineage>
</organism>
<evidence type="ECO:0000313" key="2">
    <source>
        <dbReference type="Proteomes" id="UP000729402"/>
    </source>
</evidence>
<reference evidence="1" key="2">
    <citation type="submission" date="2021-02" db="EMBL/GenBank/DDBJ databases">
        <authorList>
            <person name="Kimball J.A."/>
            <person name="Haas M.W."/>
            <person name="Macchietto M."/>
            <person name="Kono T."/>
            <person name="Duquette J."/>
            <person name="Shao M."/>
        </authorList>
    </citation>
    <scope>NUCLEOTIDE SEQUENCE</scope>
    <source>
        <tissue evidence="1">Fresh leaf tissue</tissue>
    </source>
</reference>
<sequence>MSFCSCMILRCSSPFCWIKFFVSPRRNSTASWCSSASSTASVWRSSIACRRRDCRAMAGSRTE</sequence>
<dbReference type="Proteomes" id="UP000729402">
    <property type="component" value="Unassembled WGS sequence"/>
</dbReference>
<comment type="caution">
    <text evidence="1">The sequence shown here is derived from an EMBL/GenBank/DDBJ whole genome shotgun (WGS) entry which is preliminary data.</text>
</comment>
<accession>A0A8J5S0Y1</accession>
<reference evidence="1" key="1">
    <citation type="journal article" date="2021" name="bioRxiv">
        <title>Whole Genome Assembly and Annotation of Northern Wild Rice, Zizania palustris L., Supports a Whole Genome Duplication in the Zizania Genus.</title>
        <authorList>
            <person name="Haas M."/>
            <person name="Kono T."/>
            <person name="Macchietto M."/>
            <person name="Millas R."/>
            <person name="McGilp L."/>
            <person name="Shao M."/>
            <person name="Duquette J."/>
            <person name="Hirsch C.N."/>
            <person name="Kimball J."/>
        </authorList>
    </citation>
    <scope>NUCLEOTIDE SEQUENCE</scope>
    <source>
        <tissue evidence="1">Fresh leaf tissue</tissue>
    </source>
</reference>
<dbReference type="AlphaFoldDB" id="A0A8J5S0Y1"/>
<dbReference type="EMBL" id="JAAALK010000285">
    <property type="protein sequence ID" value="KAG8064976.1"/>
    <property type="molecule type" value="Genomic_DNA"/>
</dbReference>
<name>A0A8J5S0Y1_ZIZPA</name>
<keyword evidence="2" id="KW-1185">Reference proteome</keyword>
<protein>
    <submittedName>
        <fullName evidence="1">Uncharacterized protein</fullName>
    </submittedName>
</protein>